<dbReference type="EMBL" id="DS547125">
    <property type="protein sequence ID" value="EDR03326.1"/>
    <property type="molecule type" value="Genomic_DNA"/>
</dbReference>
<gene>
    <name evidence="1" type="ORF">LACBIDRAFT_307436</name>
</gene>
<dbReference type="GeneID" id="6081660"/>
<protein>
    <submittedName>
        <fullName evidence="1">Predicted protein</fullName>
    </submittedName>
</protein>
<evidence type="ECO:0000313" key="1">
    <source>
        <dbReference type="EMBL" id="EDR03326.1"/>
    </source>
</evidence>
<sequence>MTWSAPIRAKCLRKPFGDPWNGTHQGVFCPNQPLPDVFSRLWFIISHSLDQDIWLSSQAQSVSLYKV</sequence>
<accession>B0DQ52</accession>
<reference evidence="1 2" key="1">
    <citation type="journal article" date="2008" name="Nature">
        <title>The genome of Laccaria bicolor provides insights into mycorrhizal symbiosis.</title>
        <authorList>
            <person name="Martin F."/>
            <person name="Aerts A."/>
            <person name="Ahren D."/>
            <person name="Brun A."/>
            <person name="Danchin E.G.J."/>
            <person name="Duchaussoy F."/>
            <person name="Gibon J."/>
            <person name="Kohler A."/>
            <person name="Lindquist E."/>
            <person name="Pereda V."/>
            <person name="Salamov A."/>
            <person name="Shapiro H.J."/>
            <person name="Wuyts J."/>
            <person name="Blaudez D."/>
            <person name="Buee M."/>
            <person name="Brokstein P."/>
            <person name="Canbaeck B."/>
            <person name="Cohen D."/>
            <person name="Courty P.E."/>
            <person name="Coutinho P.M."/>
            <person name="Delaruelle C."/>
            <person name="Detter J.C."/>
            <person name="Deveau A."/>
            <person name="DiFazio S."/>
            <person name="Duplessis S."/>
            <person name="Fraissinet-Tachet L."/>
            <person name="Lucic E."/>
            <person name="Frey-Klett P."/>
            <person name="Fourrey C."/>
            <person name="Feussner I."/>
            <person name="Gay G."/>
            <person name="Grimwood J."/>
            <person name="Hoegger P.J."/>
            <person name="Jain P."/>
            <person name="Kilaru S."/>
            <person name="Labbe J."/>
            <person name="Lin Y.C."/>
            <person name="Legue V."/>
            <person name="Le Tacon F."/>
            <person name="Marmeisse R."/>
            <person name="Melayah D."/>
            <person name="Montanini B."/>
            <person name="Muratet M."/>
            <person name="Nehls U."/>
            <person name="Niculita-Hirzel H."/>
            <person name="Oudot-Le Secq M.P."/>
            <person name="Peter M."/>
            <person name="Quesneville H."/>
            <person name="Rajashekar B."/>
            <person name="Reich M."/>
            <person name="Rouhier N."/>
            <person name="Schmutz J."/>
            <person name="Yin T."/>
            <person name="Chalot M."/>
            <person name="Henrissat B."/>
            <person name="Kuees U."/>
            <person name="Lucas S."/>
            <person name="Van de Peer Y."/>
            <person name="Podila G.K."/>
            <person name="Polle A."/>
            <person name="Pukkila P.J."/>
            <person name="Richardson P.M."/>
            <person name="Rouze P."/>
            <person name="Sanders I.R."/>
            <person name="Stajich J.E."/>
            <person name="Tunlid A."/>
            <person name="Tuskan G."/>
            <person name="Grigoriev I.V."/>
        </authorList>
    </citation>
    <scope>NUCLEOTIDE SEQUENCE [LARGE SCALE GENOMIC DNA]</scope>
    <source>
        <strain evidence="2">S238N-H82 / ATCC MYA-4686</strain>
    </source>
</reference>
<dbReference type="HOGENOM" id="CLU_2812830_0_0_1"/>
<dbReference type="AlphaFoldDB" id="B0DQ52"/>
<name>B0DQ52_LACBS</name>
<evidence type="ECO:0000313" key="2">
    <source>
        <dbReference type="Proteomes" id="UP000001194"/>
    </source>
</evidence>
<keyword evidence="2" id="KW-1185">Reference proteome</keyword>
<dbReference type="KEGG" id="lbc:LACBIDRAFT_307436"/>
<dbReference type="InParanoid" id="B0DQ52"/>
<proteinExistence type="predicted"/>
<dbReference type="RefSeq" id="XP_001886122.1">
    <property type="nucleotide sequence ID" value="XM_001886087.1"/>
</dbReference>
<organism evidence="2">
    <name type="scientific">Laccaria bicolor (strain S238N-H82 / ATCC MYA-4686)</name>
    <name type="common">Bicoloured deceiver</name>
    <name type="synonym">Laccaria laccata var. bicolor</name>
    <dbReference type="NCBI Taxonomy" id="486041"/>
    <lineage>
        <taxon>Eukaryota</taxon>
        <taxon>Fungi</taxon>
        <taxon>Dikarya</taxon>
        <taxon>Basidiomycota</taxon>
        <taxon>Agaricomycotina</taxon>
        <taxon>Agaricomycetes</taxon>
        <taxon>Agaricomycetidae</taxon>
        <taxon>Agaricales</taxon>
        <taxon>Agaricineae</taxon>
        <taxon>Hydnangiaceae</taxon>
        <taxon>Laccaria</taxon>
    </lineage>
</organism>
<dbReference type="Proteomes" id="UP000001194">
    <property type="component" value="Unassembled WGS sequence"/>
</dbReference>